<sequence length="214" mass="23004">MRKIVLLSAVGSMLWLTSCNRNSTAVFQKSTTPAYEHQVSTKAASLPAAQAQTPVVSEPIVTEQAVAQATDQPAASEKPVNLPKVTPEMLASASERLVAQTKGTKYEKQALMVQKKLAKIQKNAANGQLQAANKATATEKFMTKMVTKKVQKQLAKAKDTKKTNALDRNVKIGLILLLVGLIFLIIPVYALQIVGLVMMIIGAVVLLIGLLDNV</sequence>
<dbReference type="PROSITE" id="PS51257">
    <property type="entry name" value="PROKAR_LIPOPROTEIN"/>
    <property type="match status" value="1"/>
</dbReference>
<keyword evidence="1" id="KW-0812">Transmembrane</keyword>
<feature type="transmembrane region" description="Helical" evidence="1">
    <location>
        <begin position="170"/>
        <end position="186"/>
    </location>
</feature>
<reference evidence="4" key="1">
    <citation type="submission" date="2018-02" db="EMBL/GenBank/DDBJ databases">
        <title>Genome sequencing of Solimonas sp. HR-BB.</title>
        <authorList>
            <person name="Lee Y."/>
            <person name="Jeon C.O."/>
        </authorList>
    </citation>
    <scope>NUCLEOTIDE SEQUENCE [LARGE SCALE GENOMIC DNA]</scope>
    <source>
        <strain evidence="4">HR-U</strain>
    </source>
</reference>
<gene>
    <name evidence="3" type="ORF">C5O19_06350</name>
</gene>
<dbReference type="RefSeq" id="WP_104710636.1">
    <property type="nucleotide sequence ID" value="NZ_PTRA01000001.1"/>
</dbReference>
<accession>A0A2S7ING3</accession>
<name>A0A2S7ING3_9BACT</name>
<dbReference type="EMBL" id="PTRA01000001">
    <property type="protein sequence ID" value="PQA59271.1"/>
    <property type="molecule type" value="Genomic_DNA"/>
</dbReference>
<evidence type="ECO:0000313" key="4">
    <source>
        <dbReference type="Proteomes" id="UP000239590"/>
    </source>
</evidence>
<protein>
    <submittedName>
        <fullName evidence="3">Uncharacterized protein</fullName>
    </submittedName>
</protein>
<evidence type="ECO:0000313" key="3">
    <source>
        <dbReference type="EMBL" id="PQA59271.1"/>
    </source>
</evidence>
<keyword evidence="1" id="KW-0472">Membrane</keyword>
<keyword evidence="2" id="KW-0732">Signal</keyword>
<dbReference type="Proteomes" id="UP000239590">
    <property type="component" value="Unassembled WGS sequence"/>
</dbReference>
<organism evidence="3 4">
    <name type="scientific">Siphonobacter curvatus</name>
    <dbReference type="NCBI Taxonomy" id="2094562"/>
    <lineage>
        <taxon>Bacteria</taxon>
        <taxon>Pseudomonadati</taxon>
        <taxon>Bacteroidota</taxon>
        <taxon>Cytophagia</taxon>
        <taxon>Cytophagales</taxon>
        <taxon>Cytophagaceae</taxon>
        <taxon>Siphonobacter</taxon>
    </lineage>
</organism>
<feature type="chain" id="PRO_5015566290" evidence="2">
    <location>
        <begin position="22"/>
        <end position="214"/>
    </location>
</feature>
<evidence type="ECO:0000256" key="2">
    <source>
        <dbReference type="SAM" id="SignalP"/>
    </source>
</evidence>
<proteinExistence type="predicted"/>
<keyword evidence="1" id="KW-1133">Transmembrane helix</keyword>
<feature type="transmembrane region" description="Helical" evidence="1">
    <location>
        <begin position="193"/>
        <end position="211"/>
    </location>
</feature>
<comment type="caution">
    <text evidence="3">The sequence shown here is derived from an EMBL/GenBank/DDBJ whole genome shotgun (WGS) entry which is preliminary data.</text>
</comment>
<evidence type="ECO:0000256" key="1">
    <source>
        <dbReference type="SAM" id="Phobius"/>
    </source>
</evidence>
<feature type="signal peptide" evidence="2">
    <location>
        <begin position="1"/>
        <end position="21"/>
    </location>
</feature>
<dbReference type="OrthoDB" id="9894623at2"/>
<dbReference type="AlphaFoldDB" id="A0A2S7ING3"/>
<keyword evidence="4" id="KW-1185">Reference proteome</keyword>